<evidence type="ECO:0000313" key="7">
    <source>
        <dbReference type="Proteomes" id="UP000184130"/>
    </source>
</evidence>
<keyword evidence="4" id="KW-0862">Zinc</keyword>
<dbReference type="PANTHER" id="PTHR46233:SF3">
    <property type="entry name" value="HYDROXYACYLGLUTATHIONE HYDROLASE GLOC"/>
    <property type="match status" value="1"/>
</dbReference>
<dbReference type="RefSeq" id="WP_073208922.1">
    <property type="nucleotide sequence ID" value="NZ_FRBD01000014.1"/>
</dbReference>
<dbReference type="OrthoDB" id="9802248at2"/>
<protein>
    <submittedName>
        <fullName evidence="6">Glyoxylase, beta-lactamase superfamily II</fullName>
    </submittedName>
</protein>
<evidence type="ECO:0000256" key="4">
    <source>
        <dbReference type="ARBA" id="ARBA00022833"/>
    </source>
</evidence>
<dbReference type="GO" id="GO:0016787">
    <property type="term" value="F:hydrolase activity"/>
    <property type="evidence" value="ECO:0007669"/>
    <property type="project" value="UniProtKB-KW"/>
</dbReference>
<proteinExistence type="predicted"/>
<keyword evidence="2" id="KW-0479">Metal-binding</keyword>
<dbReference type="PANTHER" id="PTHR46233">
    <property type="entry name" value="HYDROXYACYLGLUTATHIONE HYDROLASE GLOC"/>
    <property type="match status" value="1"/>
</dbReference>
<dbReference type="InterPro" id="IPR036866">
    <property type="entry name" value="RibonucZ/Hydroxyglut_hydro"/>
</dbReference>
<dbReference type="Pfam" id="PF00753">
    <property type="entry name" value="Lactamase_B"/>
    <property type="match status" value="1"/>
</dbReference>
<dbReference type="InterPro" id="IPR001279">
    <property type="entry name" value="Metallo-B-lactamas"/>
</dbReference>
<feature type="domain" description="Metallo-beta-lactamase" evidence="5">
    <location>
        <begin position="13"/>
        <end position="197"/>
    </location>
</feature>
<organism evidence="6 7">
    <name type="scientific">Xylanibacter ruminicola</name>
    <name type="common">Prevotella ruminicola</name>
    <dbReference type="NCBI Taxonomy" id="839"/>
    <lineage>
        <taxon>Bacteria</taxon>
        <taxon>Pseudomonadati</taxon>
        <taxon>Bacteroidota</taxon>
        <taxon>Bacteroidia</taxon>
        <taxon>Bacteroidales</taxon>
        <taxon>Prevotellaceae</taxon>
        <taxon>Xylanibacter</taxon>
    </lineage>
</organism>
<dbReference type="CDD" id="cd06262">
    <property type="entry name" value="metallo-hydrolase-like_MBL-fold"/>
    <property type="match status" value="1"/>
</dbReference>
<dbReference type="SUPFAM" id="SSF56281">
    <property type="entry name" value="Metallo-hydrolase/oxidoreductase"/>
    <property type="match status" value="1"/>
</dbReference>
<evidence type="ECO:0000256" key="1">
    <source>
        <dbReference type="ARBA" id="ARBA00001947"/>
    </source>
</evidence>
<accession>A0A1M6VTI2</accession>
<keyword evidence="3" id="KW-0378">Hydrolase</keyword>
<dbReference type="GO" id="GO:0046872">
    <property type="term" value="F:metal ion binding"/>
    <property type="evidence" value="ECO:0007669"/>
    <property type="project" value="UniProtKB-KW"/>
</dbReference>
<dbReference type="EMBL" id="FRBD01000014">
    <property type="protein sequence ID" value="SHK84704.1"/>
    <property type="molecule type" value="Genomic_DNA"/>
</dbReference>
<comment type="cofactor">
    <cofactor evidence="1">
        <name>Zn(2+)</name>
        <dbReference type="ChEBI" id="CHEBI:29105"/>
    </cofactor>
</comment>
<dbReference type="InterPro" id="IPR051453">
    <property type="entry name" value="MBL_Glyoxalase_II"/>
</dbReference>
<sequence>MLNIQTFCFNLLQENTYVVSDDTLECVIIDCGAYYDAEREALVNYISTNNLKPVHLLCTHGHFDHNFGMNTVYDTWGLKPEIAAEDEWLISDLPGQFYAMAGIKLRCQYPKPDHFFAPDEVIRFGTHQLQILRTPGHTPGGVTFYCEEEKVAFTGDTLFRMSIGRTDFERGSYEDILNSLNKTLAQLPADTTVYCGHGPKTTISDEMAYNPYMRN</sequence>
<name>A0A1M6VTI2_XYLRU</name>
<dbReference type="AlphaFoldDB" id="A0A1M6VTI2"/>
<dbReference type="SMART" id="SM00849">
    <property type="entry name" value="Lactamase_B"/>
    <property type="match status" value="1"/>
</dbReference>
<gene>
    <name evidence="6" type="ORF">SAMN05216463_1146</name>
</gene>
<dbReference type="Gene3D" id="3.60.15.10">
    <property type="entry name" value="Ribonuclease Z/Hydroxyacylglutathione hydrolase-like"/>
    <property type="match status" value="1"/>
</dbReference>
<evidence type="ECO:0000259" key="5">
    <source>
        <dbReference type="SMART" id="SM00849"/>
    </source>
</evidence>
<evidence type="ECO:0000313" key="6">
    <source>
        <dbReference type="EMBL" id="SHK84704.1"/>
    </source>
</evidence>
<evidence type="ECO:0000256" key="3">
    <source>
        <dbReference type="ARBA" id="ARBA00022801"/>
    </source>
</evidence>
<evidence type="ECO:0000256" key="2">
    <source>
        <dbReference type="ARBA" id="ARBA00022723"/>
    </source>
</evidence>
<reference evidence="6 7" key="1">
    <citation type="submission" date="2016-11" db="EMBL/GenBank/DDBJ databases">
        <authorList>
            <person name="Jaros S."/>
            <person name="Januszkiewicz K."/>
            <person name="Wedrychowicz H."/>
        </authorList>
    </citation>
    <scope>NUCLEOTIDE SEQUENCE [LARGE SCALE GENOMIC DNA]</scope>
    <source>
        <strain evidence="6 7">KHT3</strain>
    </source>
</reference>
<dbReference type="Proteomes" id="UP000184130">
    <property type="component" value="Unassembled WGS sequence"/>
</dbReference>